<name>A0A367YSJ9_9ACTN</name>
<dbReference type="InterPro" id="IPR014718">
    <property type="entry name" value="GH-type_carb-bd"/>
</dbReference>
<dbReference type="GO" id="GO:0006516">
    <property type="term" value="P:glycoprotein catabolic process"/>
    <property type="evidence" value="ECO:0007669"/>
    <property type="project" value="TreeGrafter"/>
</dbReference>
<proteinExistence type="predicted"/>
<dbReference type="SUPFAM" id="SSF48208">
    <property type="entry name" value="Six-hairpin glycosidases"/>
    <property type="match status" value="1"/>
</dbReference>
<dbReference type="GO" id="GO:0030246">
    <property type="term" value="F:carbohydrate binding"/>
    <property type="evidence" value="ECO:0007669"/>
    <property type="project" value="InterPro"/>
</dbReference>
<feature type="domain" description="Glycosyl hydrolase family 92 N-terminal" evidence="2">
    <location>
        <begin position="175"/>
        <end position="393"/>
    </location>
</feature>
<evidence type="ECO:0000313" key="3">
    <source>
        <dbReference type="EMBL" id="RCK68853.1"/>
    </source>
</evidence>
<dbReference type="Pfam" id="PF17678">
    <property type="entry name" value="Glyco_hydro_92N"/>
    <property type="match status" value="1"/>
</dbReference>
<dbReference type="Gene3D" id="1.20.1610.10">
    <property type="entry name" value="alpha-1,2-mannosidases domains"/>
    <property type="match status" value="1"/>
</dbReference>
<accession>A0A367YSJ9</accession>
<dbReference type="GO" id="GO:0005975">
    <property type="term" value="P:carbohydrate metabolic process"/>
    <property type="evidence" value="ECO:0007669"/>
    <property type="project" value="InterPro"/>
</dbReference>
<dbReference type="AlphaFoldDB" id="A0A367YSJ9"/>
<dbReference type="GO" id="GO:0000224">
    <property type="term" value="F:peptide-N4-(N-acetyl-beta-glucosaminyl)asparagine amidase activity"/>
    <property type="evidence" value="ECO:0007669"/>
    <property type="project" value="TreeGrafter"/>
</dbReference>
<dbReference type="InterPro" id="IPR005887">
    <property type="entry name" value="GH92_a_mannosidase_put"/>
</dbReference>
<dbReference type="InterPro" id="IPR012939">
    <property type="entry name" value="Glyco_hydro_92"/>
</dbReference>
<dbReference type="Gene3D" id="2.70.98.10">
    <property type="match status" value="1"/>
</dbReference>
<dbReference type="NCBIfam" id="TIGR01180">
    <property type="entry name" value="aman2_put"/>
    <property type="match status" value="1"/>
</dbReference>
<evidence type="ECO:0000259" key="1">
    <source>
        <dbReference type="Pfam" id="PF07971"/>
    </source>
</evidence>
<dbReference type="Gene3D" id="3.30.2080.10">
    <property type="entry name" value="GH92 mannosidase domain"/>
    <property type="match status" value="1"/>
</dbReference>
<organism evidence="3 4">
    <name type="scientific">Desertihabitans brevis</name>
    <dbReference type="NCBI Taxonomy" id="2268447"/>
    <lineage>
        <taxon>Bacteria</taxon>
        <taxon>Bacillati</taxon>
        <taxon>Actinomycetota</taxon>
        <taxon>Actinomycetes</taxon>
        <taxon>Propionibacteriales</taxon>
        <taxon>Propionibacteriaceae</taxon>
        <taxon>Desertihabitans</taxon>
    </lineage>
</organism>
<dbReference type="Gene3D" id="1.20.1050.60">
    <property type="entry name" value="alpha-1,2-mannosidase"/>
    <property type="match status" value="1"/>
</dbReference>
<dbReference type="InterPro" id="IPR041371">
    <property type="entry name" value="GH92_N"/>
</dbReference>
<reference evidence="3 4" key="1">
    <citation type="submission" date="2018-07" db="EMBL/GenBank/DDBJ databases">
        <title>Desertimonas flava gen. nov. sp. nov.</title>
        <authorList>
            <person name="Liu S."/>
        </authorList>
    </citation>
    <scope>NUCLEOTIDE SEQUENCE [LARGE SCALE GENOMIC DNA]</scope>
    <source>
        <strain evidence="3 4">16Sb5-5</strain>
    </source>
</reference>
<sequence>MRTVPAGGPTASATAKPGVGFTGTRSLEYGGRHLADGEAVATNELFDVDVEIVAGHQLHYLVFPVLDEAQTFASTHVAVDLLLDDGTRLSGTDATDVYGYPADARGQGTSAVLWPDQWNSVRVDLSALAGRRVVKVLLAYSCPDAPAGTRIQGWLDDVRIGPAERLDASAGPLGHVDTRRGTNASGGYSRGNNFPAAAWPNGFTFFTPMTDAGTIGTLYAYQAHNNERNLPELQGIGISHQPSVWMGDRNQLAVLPAATHDPDSGLSERALEFDHADEVARPDLYQVTSTDGLTAAITPTDHGGVYRFDFPAGHGSVLVDQVVGESALSISDDGMLSGWVEGGSRWPGRSRMFVHGAFDTRPRTSGAARGERSSTARFAAFDADRVELRVATSFISLEQARRNHDLELVGRTFEEVHADVAAAWEERLSVVAEVAGATEEQLVTLYSGLYRLNLYPNSSFENTGTAEEPRYRYASPVHPLEGPAPGGASDTETNAAVKDGKLYVNHGFWDTYRTAWPLYALLYPGLTAELVDGFVQQYRDGGWVARWSSPGYADLMTGTSSDVAFAETYLAGALPTDLALDAYDAALTNATVLPANEAVGRKGLERSIFLGFTPEDVHQSASWGLEGYINDFGIAEMATALAEDPATPADRVPRLREEAVYFRARAGQFTELFNPAAGVFTARHADGSWPVGADFDKADWGGAFTEASGWTFAFHAPHDVDGMAALYGGRRGLLAELDAFLTTPERAGYSTIHEAREARDVRIGMLGMSNQVAHHIPYVLAGAGDPPRAQALVRDIQQRLFVGSDIGQGYSGDEDNGEMSAWYVFSALGFYPLRVGSGGYTVGSPTFDRITVRPLGSGRSLTVEAPGASDGLVHVAGLELDGVPLTDVTVDGDLLRRGGTLRFTMSDEPTDWGAVDLDEPLSPPPGLTDLTSTGRLAGGGLDLSALTDDDMRTAVDLGTGSAELVFTPGDGPVRLSGYTLTSAGTDRAPTWWVLEGSTDGHTWVELDARSGARFPSGTRTRPFAISGEPRAWASVRLRLGGEPDQPLRLAELELFAAPGS</sequence>
<dbReference type="EMBL" id="QOUI01000009">
    <property type="protein sequence ID" value="RCK68853.1"/>
    <property type="molecule type" value="Genomic_DNA"/>
</dbReference>
<feature type="domain" description="Glycosyl hydrolase family 92" evidence="1">
    <location>
        <begin position="399"/>
        <end position="907"/>
    </location>
</feature>
<keyword evidence="4" id="KW-1185">Reference proteome</keyword>
<protein>
    <submittedName>
        <fullName evidence="3">Glycoside hydrolase family 92 protein</fullName>
    </submittedName>
</protein>
<keyword evidence="3" id="KW-0378">Hydrolase</keyword>
<gene>
    <name evidence="3" type="ORF">DT076_14645</name>
</gene>
<dbReference type="PANTHER" id="PTHR12143">
    <property type="entry name" value="PEPTIDE N-GLYCANASE PNGASE -RELATED"/>
    <property type="match status" value="1"/>
</dbReference>
<dbReference type="GO" id="GO:0005829">
    <property type="term" value="C:cytosol"/>
    <property type="evidence" value="ECO:0007669"/>
    <property type="project" value="TreeGrafter"/>
</dbReference>
<dbReference type="InterPro" id="IPR050883">
    <property type="entry name" value="PNGase"/>
</dbReference>
<dbReference type="PANTHER" id="PTHR12143:SF43">
    <property type="entry name" value="PUTATIVE-RELATED"/>
    <property type="match status" value="1"/>
</dbReference>
<evidence type="ECO:0000259" key="2">
    <source>
        <dbReference type="Pfam" id="PF17678"/>
    </source>
</evidence>
<comment type="caution">
    <text evidence="3">The sequence shown here is derived from an EMBL/GenBank/DDBJ whole genome shotgun (WGS) entry which is preliminary data.</text>
</comment>
<dbReference type="Pfam" id="PF07971">
    <property type="entry name" value="Glyco_hydro_92"/>
    <property type="match status" value="1"/>
</dbReference>
<dbReference type="InterPro" id="IPR008928">
    <property type="entry name" value="6-hairpin_glycosidase_sf"/>
</dbReference>
<evidence type="ECO:0000313" key="4">
    <source>
        <dbReference type="Proteomes" id="UP000252770"/>
    </source>
</evidence>
<dbReference type="Proteomes" id="UP000252770">
    <property type="component" value="Unassembled WGS sequence"/>
</dbReference>